<dbReference type="InterPro" id="IPR037026">
    <property type="entry name" value="Vgr_OB-fold_dom_sf"/>
</dbReference>
<dbReference type="Proteomes" id="UP000251853">
    <property type="component" value="Unassembled WGS sequence"/>
</dbReference>
<reference evidence="1 2" key="1">
    <citation type="submission" date="2018-06" db="EMBL/GenBank/DDBJ databases">
        <authorList>
            <consortium name="Pathogen Informatics"/>
            <person name="Doyle S."/>
        </authorList>
    </citation>
    <scope>NUCLEOTIDE SEQUENCE [LARGE SCALE GENOMIC DNA]</scope>
    <source>
        <strain evidence="1 2">NCTC11224</strain>
    </source>
</reference>
<accession>A0A2X2UMR0</accession>
<proteinExistence type="predicted"/>
<gene>
    <name evidence="1" type="ORF">NCTC11224_03915</name>
</gene>
<organism evidence="1 2">
    <name type="scientific">Enterocloster clostridioformis</name>
    <dbReference type="NCBI Taxonomy" id="1531"/>
    <lineage>
        <taxon>Bacteria</taxon>
        <taxon>Bacillati</taxon>
        <taxon>Bacillota</taxon>
        <taxon>Clostridia</taxon>
        <taxon>Lachnospirales</taxon>
        <taxon>Lachnospiraceae</taxon>
        <taxon>Enterocloster</taxon>
    </lineage>
</organism>
<keyword evidence="2" id="KW-1185">Reference proteome</keyword>
<dbReference type="Gene3D" id="2.40.50.230">
    <property type="entry name" value="Gp5 N-terminal domain"/>
    <property type="match status" value="1"/>
</dbReference>
<dbReference type="EMBL" id="UAVW01000016">
    <property type="protein sequence ID" value="SQB14861.1"/>
    <property type="molecule type" value="Genomic_DNA"/>
</dbReference>
<protein>
    <submittedName>
        <fullName evidence="1">Uncharacterized protein</fullName>
    </submittedName>
</protein>
<evidence type="ECO:0000313" key="1">
    <source>
        <dbReference type="EMBL" id="SQB14861.1"/>
    </source>
</evidence>
<dbReference type="AlphaFoldDB" id="A0A2X2UMR0"/>
<evidence type="ECO:0000313" key="2">
    <source>
        <dbReference type="Proteomes" id="UP000251853"/>
    </source>
</evidence>
<name>A0A2X2UMR0_9FIRM</name>
<sequence length="121" mass="13207">MTGDKKKEVLEVLKEIVRIGTVHAYDPAKRMARVKFDNLGGIISPPIKVLSRPRVIVPADGTMEGSKVAGTTLKYDKNDSLSTESHTHAAYVTDWNPKVNTMVLCLYYPDGGGDGYVLGEV</sequence>
<dbReference type="RefSeq" id="WP_055176031.1">
    <property type="nucleotide sequence ID" value="NZ_JAIWZC010000001.1"/>
</dbReference>